<evidence type="ECO:0000259" key="3">
    <source>
        <dbReference type="PROSITE" id="PS51462"/>
    </source>
</evidence>
<dbReference type="Pfam" id="PF00293">
    <property type="entry name" value="NUDIX"/>
    <property type="match status" value="1"/>
</dbReference>
<evidence type="ECO:0000313" key="5">
    <source>
        <dbReference type="Proteomes" id="UP000500890"/>
    </source>
</evidence>
<proteinExistence type="predicted"/>
<evidence type="ECO:0000256" key="1">
    <source>
        <dbReference type="ARBA" id="ARBA00001946"/>
    </source>
</evidence>
<dbReference type="PANTHER" id="PTHR11839:SF18">
    <property type="entry name" value="NUDIX HYDROLASE DOMAIN-CONTAINING PROTEIN"/>
    <property type="match status" value="1"/>
</dbReference>
<dbReference type="GO" id="GO:0016787">
    <property type="term" value="F:hydrolase activity"/>
    <property type="evidence" value="ECO:0007669"/>
    <property type="project" value="UniProtKB-KW"/>
</dbReference>
<dbReference type="GO" id="GO:0005829">
    <property type="term" value="C:cytosol"/>
    <property type="evidence" value="ECO:0007669"/>
    <property type="project" value="TreeGrafter"/>
</dbReference>
<gene>
    <name evidence="4" type="ORF">G7081_03315</name>
</gene>
<dbReference type="Gene3D" id="3.90.79.10">
    <property type="entry name" value="Nucleoside Triphosphate Pyrophosphohydrolase"/>
    <property type="match status" value="1"/>
</dbReference>
<dbReference type="InterPro" id="IPR000086">
    <property type="entry name" value="NUDIX_hydrolase_dom"/>
</dbReference>
<dbReference type="FunFam" id="3.90.79.10:FF:000024">
    <property type="entry name" value="ADP-ribose pyrophosphatase"/>
    <property type="match status" value="1"/>
</dbReference>
<dbReference type="GO" id="GO:0006753">
    <property type="term" value="P:nucleoside phosphate metabolic process"/>
    <property type="evidence" value="ECO:0007669"/>
    <property type="project" value="TreeGrafter"/>
</dbReference>
<sequence length="183" mass="20617">MDFEEKTIKREQIFKGHVVELVVDQVSLPSGQESTRELILHRGAVGILAITPEDKIILVEQYRKALEQTLIEIPAGKLEIEDKEPIACAARELEEETGMRPGWLKPVYSFQGSPGFSNEVLHLFEAGDLVKVDNPLPADEDELFIQHEWTLAEAVQAIQTGKITDGKTIIAIQYWQLSRLNNN</sequence>
<dbReference type="GO" id="GO:0019693">
    <property type="term" value="P:ribose phosphate metabolic process"/>
    <property type="evidence" value="ECO:0007669"/>
    <property type="project" value="TreeGrafter"/>
</dbReference>
<reference evidence="4 5" key="1">
    <citation type="submission" date="2020-03" db="EMBL/GenBank/DDBJ databases">
        <title>Vagococcus sp. nov., isolated from beetles.</title>
        <authorList>
            <person name="Hyun D.-W."/>
            <person name="Bae J.-W."/>
        </authorList>
    </citation>
    <scope>NUCLEOTIDE SEQUENCE [LARGE SCALE GENOMIC DNA]</scope>
    <source>
        <strain evidence="4 5">HDW17A</strain>
    </source>
</reference>
<keyword evidence="2 4" id="KW-0378">Hydrolase</keyword>
<dbReference type="InterPro" id="IPR015797">
    <property type="entry name" value="NUDIX_hydrolase-like_dom_sf"/>
</dbReference>
<accession>A0A6G8AMI3</accession>
<organism evidence="4 5">
    <name type="scientific">Vagococcus coleopterorum</name>
    <dbReference type="NCBI Taxonomy" id="2714946"/>
    <lineage>
        <taxon>Bacteria</taxon>
        <taxon>Bacillati</taxon>
        <taxon>Bacillota</taxon>
        <taxon>Bacilli</taxon>
        <taxon>Lactobacillales</taxon>
        <taxon>Enterococcaceae</taxon>
        <taxon>Vagococcus</taxon>
    </lineage>
</organism>
<dbReference type="CDD" id="cd03424">
    <property type="entry name" value="NUDIX_ADPRase_Nudt5_UGPPase_Nudt14"/>
    <property type="match status" value="1"/>
</dbReference>
<keyword evidence="5" id="KW-1185">Reference proteome</keyword>
<evidence type="ECO:0000313" key="4">
    <source>
        <dbReference type="EMBL" id="QIL46169.1"/>
    </source>
</evidence>
<feature type="domain" description="Nudix hydrolase" evidence="3">
    <location>
        <begin position="40"/>
        <end position="171"/>
    </location>
</feature>
<dbReference type="PANTHER" id="PTHR11839">
    <property type="entry name" value="UDP/ADP-SUGAR PYROPHOSPHATASE"/>
    <property type="match status" value="1"/>
</dbReference>
<dbReference type="AlphaFoldDB" id="A0A6G8AMI3"/>
<dbReference type="KEGG" id="vah:G7081_03315"/>
<dbReference type="EMBL" id="CP049886">
    <property type="protein sequence ID" value="QIL46169.1"/>
    <property type="molecule type" value="Genomic_DNA"/>
</dbReference>
<name>A0A6G8AMI3_9ENTE</name>
<protein>
    <submittedName>
        <fullName evidence="4">NUDIX hydrolase</fullName>
    </submittedName>
</protein>
<evidence type="ECO:0000256" key="2">
    <source>
        <dbReference type="ARBA" id="ARBA00022801"/>
    </source>
</evidence>
<dbReference type="SUPFAM" id="SSF55811">
    <property type="entry name" value="Nudix"/>
    <property type="match status" value="1"/>
</dbReference>
<comment type="cofactor">
    <cofactor evidence="1">
        <name>Mg(2+)</name>
        <dbReference type="ChEBI" id="CHEBI:18420"/>
    </cofactor>
</comment>
<dbReference type="RefSeq" id="WP_166007378.1">
    <property type="nucleotide sequence ID" value="NZ_CP049886.1"/>
</dbReference>
<dbReference type="PROSITE" id="PS51462">
    <property type="entry name" value="NUDIX"/>
    <property type="match status" value="1"/>
</dbReference>
<dbReference type="Proteomes" id="UP000500890">
    <property type="component" value="Chromosome"/>
</dbReference>